<protein>
    <recommendedName>
        <fullName evidence="2">Thioredoxin domain-containing protein</fullName>
    </recommendedName>
</protein>
<accession>A0A832E100</accession>
<dbReference type="AlphaFoldDB" id="A0A832E100"/>
<reference evidence="1" key="1">
    <citation type="journal article" date="2020" name="mSystems">
        <title>Genome- and Community-Level Interaction Insights into Carbon Utilization and Element Cycling Functions of Hydrothermarchaeota in Hydrothermal Sediment.</title>
        <authorList>
            <person name="Zhou Z."/>
            <person name="Liu Y."/>
            <person name="Xu W."/>
            <person name="Pan J."/>
            <person name="Luo Z.H."/>
            <person name="Li M."/>
        </authorList>
    </citation>
    <scope>NUCLEOTIDE SEQUENCE [LARGE SCALE GENOMIC DNA]</scope>
    <source>
        <strain evidence="1">SpSt-361</strain>
    </source>
</reference>
<evidence type="ECO:0008006" key="2">
    <source>
        <dbReference type="Google" id="ProtNLM"/>
    </source>
</evidence>
<dbReference type="SUPFAM" id="SSF52833">
    <property type="entry name" value="Thioredoxin-like"/>
    <property type="match status" value="1"/>
</dbReference>
<name>A0A832E100_UNCKA</name>
<dbReference type="InterPro" id="IPR036249">
    <property type="entry name" value="Thioredoxin-like_sf"/>
</dbReference>
<sequence length="185" mass="21056">MRAKLNFSTEAHMRLSAAALEVTYEELKGYFDLSRSLKDELTARRKEAVRFNTLRRSGNSLLQHSPVVRIKGDELPADSLKPYIIYWSARWCFPCQLTKPTFARLARFFDRCPLFFGEDNNFRRVKFVPQLVAYLPDGSQIGSDCGGTTRELWDHLNLLVTLGSAFRGNGMLVCDEQGCRIEPAG</sequence>
<comment type="caution">
    <text evidence="1">The sequence shown here is derived from an EMBL/GenBank/DDBJ whole genome shotgun (WGS) entry which is preliminary data.</text>
</comment>
<proteinExistence type="predicted"/>
<dbReference type="EMBL" id="DSPJ01000067">
    <property type="protein sequence ID" value="HEX62005.1"/>
    <property type="molecule type" value="Genomic_DNA"/>
</dbReference>
<organism evidence="1">
    <name type="scientific">candidate division WWE3 bacterium</name>
    <dbReference type="NCBI Taxonomy" id="2053526"/>
    <lineage>
        <taxon>Bacteria</taxon>
        <taxon>Katanobacteria</taxon>
    </lineage>
</organism>
<evidence type="ECO:0000313" key="1">
    <source>
        <dbReference type="EMBL" id="HEX62005.1"/>
    </source>
</evidence>
<gene>
    <name evidence="1" type="ORF">ENR01_02510</name>
</gene>